<evidence type="ECO:0000256" key="2">
    <source>
        <dbReference type="ARBA" id="ARBA00010892"/>
    </source>
</evidence>
<evidence type="ECO:0000256" key="3">
    <source>
        <dbReference type="ARBA" id="ARBA00022448"/>
    </source>
</evidence>
<dbReference type="eggNOG" id="ENOG502RIYK">
    <property type="taxonomic scope" value="Eukaryota"/>
</dbReference>
<name>A8NR95_COPC7</name>
<keyword evidence="3 8" id="KW-0813">Transport</keyword>
<evidence type="ECO:0000256" key="5">
    <source>
        <dbReference type="ARBA" id="ARBA00022692"/>
    </source>
</evidence>
<dbReference type="Pfam" id="PF03824">
    <property type="entry name" value="NicO"/>
    <property type="match status" value="1"/>
</dbReference>
<feature type="transmembrane region" description="Helical" evidence="8">
    <location>
        <begin position="177"/>
        <end position="205"/>
    </location>
</feature>
<feature type="transmembrane region" description="Helical" evidence="8">
    <location>
        <begin position="275"/>
        <end position="292"/>
    </location>
</feature>
<comment type="caution">
    <text evidence="10">The sequence shown here is derived from an EMBL/GenBank/DDBJ whole genome shotgun (WGS) entry which is preliminary data.</text>
</comment>
<dbReference type="InterPro" id="IPR011541">
    <property type="entry name" value="Ni/Co_transpt_high_affinity"/>
</dbReference>
<dbReference type="AlphaFoldDB" id="A8NR95"/>
<evidence type="ECO:0000256" key="6">
    <source>
        <dbReference type="ARBA" id="ARBA00022989"/>
    </source>
</evidence>
<keyword evidence="7 8" id="KW-0472">Membrane</keyword>
<comment type="similarity">
    <text evidence="2 8">Belongs to the NiCoT transporter (TC 2.A.52) family.</text>
</comment>
<proteinExistence type="inferred from homology"/>
<accession>A8NR95</accession>
<dbReference type="InterPro" id="IPR004688">
    <property type="entry name" value="Ni/Co_transpt"/>
</dbReference>
<evidence type="ECO:0000256" key="1">
    <source>
        <dbReference type="ARBA" id="ARBA00004127"/>
    </source>
</evidence>
<feature type="region of interest" description="Disordered" evidence="9">
    <location>
        <begin position="223"/>
        <end position="246"/>
    </location>
</feature>
<evidence type="ECO:0000313" key="10">
    <source>
        <dbReference type="EMBL" id="EAU86074.1"/>
    </source>
</evidence>
<evidence type="ECO:0000313" key="11">
    <source>
        <dbReference type="Proteomes" id="UP000001861"/>
    </source>
</evidence>
<dbReference type="GO" id="GO:0012505">
    <property type="term" value="C:endomembrane system"/>
    <property type="evidence" value="ECO:0007669"/>
    <property type="project" value="UniProtKB-SubCell"/>
</dbReference>
<dbReference type="InParanoid" id="A8NR95"/>
<dbReference type="GO" id="GO:0015099">
    <property type="term" value="F:nickel cation transmembrane transporter activity"/>
    <property type="evidence" value="ECO:0007669"/>
    <property type="project" value="UniProtKB-UniRule"/>
</dbReference>
<feature type="transmembrane region" description="Helical" evidence="8">
    <location>
        <begin position="143"/>
        <end position="165"/>
    </location>
</feature>
<evidence type="ECO:0000256" key="9">
    <source>
        <dbReference type="SAM" id="MobiDB-lite"/>
    </source>
</evidence>
<feature type="transmembrane region" description="Helical" evidence="8">
    <location>
        <begin position="46"/>
        <end position="68"/>
    </location>
</feature>
<keyword evidence="4" id="KW-0533">Nickel</keyword>
<protein>
    <recommendedName>
        <fullName evidence="8">Nickel/cobalt efflux system</fullName>
    </recommendedName>
</protein>
<dbReference type="KEGG" id="cci:CC1G_07153"/>
<evidence type="ECO:0000256" key="8">
    <source>
        <dbReference type="RuleBase" id="RU362101"/>
    </source>
</evidence>
<dbReference type="RefSeq" id="XP_001835729.1">
    <property type="nucleotide sequence ID" value="XM_001835677.1"/>
</dbReference>
<evidence type="ECO:0000256" key="4">
    <source>
        <dbReference type="ARBA" id="ARBA00022596"/>
    </source>
</evidence>
<comment type="subcellular location">
    <subcellularLocation>
        <location evidence="8">Cell membrane</location>
        <topology evidence="8">Multi-pass membrane protein</topology>
    </subcellularLocation>
    <subcellularLocation>
        <location evidence="1">Endomembrane system</location>
        <topology evidence="1">Multi-pass membrane protein</topology>
    </subcellularLocation>
</comment>
<gene>
    <name evidence="10" type="ORF">CC1G_07153</name>
</gene>
<keyword evidence="5 8" id="KW-0812">Transmembrane</keyword>
<keyword evidence="6 8" id="KW-1133">Transmembrane helix</keyword>
<dbReference type="OrthoDB" id="5197598at2759"/>
<sequence length="293" mass="31990">MGQLPVTCGLYFSLGHSTIVFVVTIAIAISVDVFNRLDSVSNVGGIIGPAVSGSFLFIVGLANSIILWRILRRRRKVRNVYDVRLTQTEPGFQQKQQEQRNEEALEEVEGLHDSRKSEGMLMMRILGPVVNFVNRPWKMYPVGVLFGFGFDTASSIALISVSAIAKKQSEYGSFPSSYIIILPLLFTAGMVLLDSADSIIMLYSYTGFPERTWKLVTRKPAARAPAPAIPPPDAKEFSSKKSGVPETEKVVPTAEVLPVELDPSVGTALAVKTNVMSGLSIILTVLSIILAFR</sequence>
<evidence type="ECO:0000256" key="7">
    <source>
        <dbReference type="ARBA" id="ARBA00023136"/>
    </source>
</evidence>
<dbReference type="Proteomes" id="UP000001861">
    <property type="component" value="Unassembled WGS sequence"/>
</dbReference>
<dbReference type="PANTHER" id="PTHR31611">
    <property type="entry name" value="HIGH-AFFINITY NICKEL TRANSPORT PROTEIN NIC1"/>
    <property type="match status" value="1"/>
</dbReference>
<dbReference type="GO" id="GO:0005886">
    <property type="term" value="C:plasma membrane"/>
    <property type="evidence" value="ECO:0007669"/>
    <property type="project" value="UniProtKB-SubCell"/>
</dbReference>
<dbReference type="GeneID" id="6012264"/>
<organism evidence="10 11">
    <name type="scientific">Coprinopsis cinerea (strain Okayama-7 / 130 / ATCC MYA-4618 / FGSC 9003)</name>
    <name type="common">Inky cap fungus</name>
    <name type="synonym">Hormographiella aspergillata</name>
    <dbReference type="NCBI Taxonomy" id="240176"/>
    <lineage>
        <taxon>Eukaryota</taxon>
        <taxon>Fungi</taxon>
        <taxon>Dikarya</taxon>
        <taxon>Basidiomycota</taxon>
        <taxon>Agaricomycotina</taxon>
        <taxon>Agaricomycetes</taxon>
        <taxon>Agaricomycetidae</taxon>
        <taxon>Agaricales</taxon>
        <taxon>Agaricineae</taxon>
        <taxon>Psathyrellaceae</taxon>
        <taxon>Coprinopsis</taxon>
    </lineage>
</organism>
<keyword evidence="11" id="KW-1185">Reference proteome</keyword>
<reference evidence="10 11" key="1">
    <citation type="journal article" date="2010" name="Proc. Natl. Acad. Sci. U.S.A.">
        <title>Insights into evolution of multicellular fungi from the assembled chromosomes of the mushroom Coprinopsis cinerea (Coprinus cinereus).</title>
        <authorList>
            <person name="Stajich J.E."/>
            <person name="Wilke S.K."/>
            <person name="Ahren D."/>
            <person name="Au C.H."/>
            <person name="Birren B.W."/>
            <person name="Borodovsky M."/>
            <person name="Burns C."/>
            <person name="Canback B."/>
            <person name="Casselton L.A."/>
            <person name="Cheng C.K."/>
            <person name="Deng J."/>
            <person name="Dietrich F.S."/>
            <person name="Fargo D.C."/>
            <person name="Farman M.L."/>
            <person name="Gathman A.C."/>
            <person name="Goldberg J."/>
            <person name="Guigo R."/>
            <person name="Hoegger P.J."/>
            <person name="Hooker J.B."/>
            <person name="Huggins A."/>
            <person name="James T.Y."/>
            <person name="Kamada T."/>
            <person name="Kilaru S."/>
            <person name="Kodira C."/>
            <person name="Kues U."/>
            <person name="Kupfer D."/>
            <person name="Kwan H.S."/>
            <person name="Lomsadze A."/>
            <person name="Li W."/>
            <person name="Lilly W.W."/>
            <person name="Ma L.J."/>
            <person name="Mackey A.J."/>
            <person name="Manning G."/>
            <person name="Martin F."/>
            <person name="Muraguchi H."/>
            <person name="Natvig D.O."/>
            <person name="Palmerini H."/>
            <person name="Ramesh M.A."/>
            <person name="Rehmeyer C.J."/>
            <person name="Roe B.A."/>
            <person name="Shenoy N."/>
            <person name="Stanke M."/>
            <person name="Ter-Hovhannisyan V."/>
            <person name="Tunlid A."/>
            <person name="Velagapudi R."/>
            <person name="Vision T.J."/>
            <person name="Zeng Q."/>
            <person name="Zolan M.E."/>
            <person name="Pukkila P.J."/>
        </authorList>
    </citation>
    <scope>NUCLEOTIDE SEQUENCE [LARGE SCALE GENOMIC DNA]</scope>
    <source>
        <strain evidence="11">Okayama-7 / 130 / ATCC MYA-4618 / FGSC 9003</strain>
    </source>
</reference>
<dbReference type="PANTHER" id="PTHR31611:SF0">
    <property type="entry name" value="HIGH-AFFINITY NICKEL TRANSPORT PROTEIN NIC1"/>
    <property type="match status" value="1"/>
</dbReference>
<dbReference type="VEuPathDB" id="FungiDB:CC1G_07153"/>
<dbReference type="EMBL" id="AACS02000008">
    <property type="protein sequence ID" value="EAU86074.1"/>
    <property type="molecule type" value="Genomic_DNA"/>
</dbReference>
<feature type="transmembrane region" description="Helical" evidence="8">
    <location>
        <begin position="12"/>
        <end position="34"/>
    </location>
</feature>